<dbReference type="Pfam" id="PF08881">
    <property type="entry name" value="CVNH"/>
    <property type="match status" value="1"/>
</dbReference>
<accession>A0A7U2MPY9</accession>
<dbReference type="VEuPathDB" id="FungiDB:F9C07_2227572"/>
<dbReference type="Proteomes" id="UP000596276">
    <property type="component" value="Chromosome 1"/>
</dbReference>
<evidence type="ECO:0000313" key="2">
    <source>
        <dbReference type="EMBL" id="QRD87739.1"/>
    </source>
</evidence>
<organism evidence="2 3">
    <name type="scientific">Aspergillus flavus (strain ATCC 200026 / FGSC A1120 / IAM 13836 / NRRL 3357 / JCM 12722 / SRRC 167)</name>
    <dbReference type="NCBI Taxonomy" id="332952"/>
    <lineage>
        <taxon>Eukaryota</taxon>
        <taxon>Fungi</taxon>
        <taxon>Dikarya</taxon>
        <taxon>Ascomycota</taxon>
        <taxon>Pezizomycotina</taxon>
        <taxon>Eurotiomycetes</taxon>
        <taxon>Eurotiomycetidae</taxon>
        <taxon>Eurotiales</taxon>
        <taxon>Aspergillaceae</taxon>
        <taxon>Aspergillus</taxon>
        <taxon>Aspergillus subgen. Circumdati</taxon>
    </lineage>
</organism>
<dbReference type="EMBL" id="CP044619">
    <property type="protein sequence ID" value="QRD87739.1"/>
    <property type="molecule type" value="Genomic_DNA"/>
</dbReference>
<dbReference type="AlphaFoldDB" id="A0A7U2MPY9"/>
<protein>
    <recommendedName>
        <fullName evidence="1">Cyanovirin-N domain-containing protein</fullName>
    </recommendedName>
</protein>
<sequence length="146" mass="16412">MSNKPFNETARDLKLDEAAEENDDYILCGELQNDEGEWVAAEINLMKSLGCLNRLVPHVEWGGKDFSKSADCVEFSVNPIPVPTSEDDIHGQLQERPMLSVTIQPDWSDEQVEACVGLSDGIVSNNGQFEFRLDRIPQDQRIVKAY</sequence>
<evidence type="ECO:0000259" key="1">
    <source>
        <dbReference type="Pfam" id="PF08881"/>
    </source>
</evidence>
<proteinExistence type="predicted"/>
<dbReference type="SUPFAM" id="SSF51322">
    <property type="entry name" value="Cyanovirin-N"/>
    <property type="match status" value="1"/>
</dbReference>
<dbReference type="VEuPathDB" id="FungiDB:AFLA_003501"/>
<feature type="domain" description="Cyanovirin-N" evidence="1">
    <location>
        <begin position="6"/>
        <end position="129"/>
    </location>
</feature>
<dbReference type="InterPro" id="IPR011058">
    <property type="entry name" value="Cyanovirin-N"/>
</dbReference>
<reference evidence="3" key="1">
    <citation type="journal article" date="2021" name="G3 (Bethesda)">
        <title>Chromosome assembled and annotated genome sequence of Aspergillus flavus NRRL 3357.</title>
        <authorList>
            <person name="Skerker J.M."/>
            <person name="Pianalto K.M."/>
            <person name="Mondo S.J."/>
            <person name="Yang K."/>
            <person name="Arkin A.P."/>
            <person name="Keller N.P."/>
            <person name="Grigoriev I.V."/>
            <person name="Louise Glass N.L."/>
        </authorList>
    </citation>
    <scope>NUCLEOTIDE SEQUENCE [LARGE SCALE GENOMIC DNA]</scope>
    <source>
        <strain evidence="3">ATCC 200026 / FGSC A1120 / IAM 13836 / NRRL 3357 / JCM 12722 / SRRC 167</strain>
    </source>
</reference>
<dbReference type="InterPro" id="IPR036673">
    <property type="entry name" value="Cyanovirin-N_sf"/>
</dbReference>
<keyword evidence="3" id="KW-1185">Reference proteome</keyword>
<name>A0A7U2MPY9_ASPFN</name>
<evidence type="ECO:0000313" key="3">
    <source>
        <dbReference type="Proteomes" id="UP000596276"/>
    </source>
</evidence>
<gene>
    <name evidence="2" type="ORF">F9C07_2227572</name>
</gene>
<dbReference type="Gene3D" id="2.30.60.10">
    <property type="entry name" value="Cyanovirin-N"/>
    <property type="match status" value="1"/>
</dbReference>